<keyword evidence="3 8" id="KW-0812">Transmembrane</keyword>
<evidence type="ECO:0000256" key="1">
    <source>
        <dbReference type="ARBA" id="ARBA00004141"/>
    </source>
</evidence>
<dbReference type="GO" id="GO:0007166">
    <property type="term" value="P:cell surface receptor signaling pathway"/>
    <property type="evidence" value="ECO:0007669"/>
    <property type="project" value="InterPro"/>
</dbReference>
<keyword evidence="11" id="KW-0675">Receptor</keyword>
<dbReference type="Pfam" id="PF00002">
    <property type="entry name" value="7tm_2"/>
    <property type="match status" value="1"/>
</dbReference>
<dbReference type="PANTHER" id="PTHR46953">
    <property type="entry name" value="G-PROTEIN COUPLED RECEPTOR MTH-LIKE 1-RELATED"/>
    <property type="match status" value="1"/>
</dbReference>
<feature type="domain" description="G-protein coupled receptors family 2 profile 2" evidence="10">
    <location>
        <begin position="507"/>
        <end position="663"/>
    </location>
</feature>
<dbReference type="Gene3D" id="2.170.180.11">
    <property type="entry name" value="Methuselah ectodomain, domain 2"/>
    <property type="match status" value="1"/>
</dbReference>
<dbReference type="InterPro" id="IPR017981">
    <property type="entry name" value="GPCR_2-like_7TM"/>
</dbReference>
<feature type="chain" id="PRO_5024299562" evidence="9">
    <location>
        <begin position="28"/>
        <end position="725"/>
    </location>
</feature>
<evidence type="ECO:0000256" key="3">
    <source>
        <dbReference type="ARBA" id="ARBA00022692"/>
    </source>
</evidence>
<dbReference type="Gene3D" id="1.20.1070.10">
    <property type="entry name" value="Rhodopsin 7-helix transmembrane proteins"/>
    <property type="match status" value="1"/>
</dbReference>
<evidence type="ECO:0000256" key="7">
    <source>
        <dbReference type="ARBA" id="ARBA00023136"/>
    </source>
</evidence>
<evidence type="ECO:0000256" key="5">
    <source>
        <dbReference type="ARBA" id="ARBA00022989"/>
    </source>
</evidence>
<comment type="similarity">
    <text evidence="2">Belongs to the G-protein coupled receptor 2 family. Mth subfamily.</text>
</comment>
<reference evidence="11 12" key="1">
    <citation type="journal article" date="2019" name="PLoS Biol.">
        <title>Sex chromosomes control vertical transmission of feminizing Wolbachia symbionts in an isopod.</title>
        <authorList>
            <person name="Becking T."/>
            <person name="Chebbi M.A."/>
            <person name="Giraud I."/>
            <person name="Moumen B."/>
            <person name="Laverre T."/>
            <person name="Caubet Y."/>
            <person name="Peccoud J."/>
            <person name="Gilbert C."/>
            <person name="Cordaux R."/>
        </authorList>
    </citation>
    <scope>NUCLEOTIDE SEQUENCE [LARGE SCALE GENOMIC DNA]</scope>
    <source>
        <strain evidence="11">ANa2</strain>
        <tissue evidence="11">Whole body excluding digestive tract and cuticle</tissue>
    </source>
</reference>
<dbReference type="InterPro" id="IPR010596">
    <property type="entry name" value="Methuselah_N_dom"/>
</dbReference>
<dbReference type="CDD" id="cd15039">
    <property type="entry name" value="7tmB3_Methuselah-like"/>
    <property type="match status" value="1"/>
</dbReference>
<gene>
    <name evidence="11" type="primary">mth2_0</name>
    <name evidence="11" type="ORF">Anas_12945</name>
</gene>
<dbReference type="InterPro" id="IPR000832">
    <property type="entry name" value="GPCR_2_secretin-like"/>
</dbReference>
<evidence type="ECO:0000313" key="12">
    <source>
        <dbReference type="Proteomes" id="UP000326759"/>
    </source>
</evidence>
<protein>
    <submittedName>
        <fullName evidence="11">G-protein coupled receptor Mth2</fullName>
    </submittedName>
</protein>
<proteinExistence type="inferred from homology"/>
<dbReference type="GO" id="GO:0004930">
    <property type="term" value="F:G protein-coupled receptor activity"/>
    <property type="evidence" value="ECO:0007669"/>
    <property type="project" value="UniProtKB-KW"/>
</dbReference>
<evidence type="ECO:0000256" key="4">
    <source>
        <dbReference type="ARBA" id="ARBA00022729"/>
    </source>
</evidence>
<evidence type="ECO:0000256" key="9">
    <source>
        <dbReference type="SAM" id="SignalP"/>
    </source>
</evidence>
<dbReference type="AlphaFoldDB" id="A0A5N5TA46"/>
<feature type="transmembrane region" description="Helical" evidence="8">
    <location>
        <begin position="464"/>
        <end position="483"/>
    </location>
</feature>
<feature type="transmembrane region" description="Helical" evidence="8">
    <location>
        <begin position="640"/>
        <end position="662"/>
    </location>
</feature>
<dbReference type="PANTHER" id="PTHR46953:SF1">
    <property type="entry name" value="G-PROTEIN COUPLED RECEPTOR MTH-LIKE 1-RELATED"/>
    <property type="match status" value="1"/>
</dbReference>
<dbReference type="InterPro" id="IPR036272">
    <property type="entry name" value="Methuselah_N_sf"/>
</dbReference>
<dbReference type="Pfam" id="PF06652">
    <property type="entry name" value="Methuselah_N"/>
    <property type="match status" value="1"/>
</dbReference>
<accession>A0A5N5TA46</accession>
<dbReference type="InterPro" id="IPR052808">
    <property type="entry name" value="GPCR_Mth-like"/>
</dbReference>
<feature type="transmembrane region" description="Helical" evidence="8">
    <location>
        <begin position="612"/>
        <end position="634"/>
    </location>
</feature>
<dbReference type="EMBL" id="SEYY01005810">
    <property type="protein sequence ID" value="KAB7503127.1"/>
    <property type="molecule type" value="Genomic_DNA"/>
</dbReference>
<dbReference type="SUPFAM" id="SSF63877">
    <property type="entry name" value="Methuselah ectodomain"/>
    <property type="match status" value="1"/>
</dbReference>
<dbReference type="PROSITE" id="PS50261">
    <property type="entry name" value="G_PROTEIN_RECEP_F2_4"/>
    <property type="match status" value="1"/>
</dbReference>
<dbReference type="InterPro" id="IPR023311">
    <property type="entry name" value="Methusela_ecto_dom_2"/>
</dbReference>
<feature type="signal peptide" evidence="9">
    <location>
        <begin position="1"/>
        <end position="27"/>
    </location>
</feature>
<dbReference type="OrthoDB" id="6381486at2759"/>
<keyword evidence="6" id="KW-0807">Transducer</keyword>
<feature type="transmembrane region" description="Helical" evidence="8">
    <location>
        <begin position="566"/>
        <end position="591"/>
    </location>
</feature>
<dbReference type="GO" id="GO:0016020">
    <property type="term" value="C:membrane"/>
    <property type="evidence" value="ECO:0007669"/>
    <property type="project" value="UniProtKB-SubCell"/>
</dbReference>
<sequence>MLLKTRTIIKYVKWFFLLAKVFLNVDCQKIDDLSLSNPNGSNYHSFLSYTGSIEYVNSNFSYQKCFCDLQEIWKDGSCLPAQTDIVLPLLQTLHPESTILFSFIFSSVNIRDINCGDEKLSLTLINDNLFLLETGELYSEEIDLIISEENYCFEFVDEKESTTVIAKVCVDQPSLPICQSQHDTIQDPSSFNINVSFASYDIDSSNLSVLKISELQCKNKPKISLPLEYDKKKFSFHFISNNIELIWQPPFPATVPEVFFSGEYCIFTNDSFSIPYISFCYDDPQVKHDKLCSSLTCVRKCCPKYQIYNSVSRSCTLLQDGNHITDFSFYNYENQSYVQSPKNLFLEYNFPWCENDRPYIIDPTLNPSDNFFLLENGSLYITLSKVSMPPSLYCVDSFLDSEESLSIKAISCFLDKKEETNKCKEIHRVLYPVLIVISCIFLSITLIVYAVIPELHAKLHGKSLLSHVFSLLIAFLCQLIVVWRSKSLSMTGCKAYRRMSPVPESGESWRRRFALYSVYAWGCPIVICFVTALMEFLPQISQKNNLILPQFGVRGCWFQDVKSTWIYFHGFTLSLYVLNIFFFFHVAAILIKGQRSTEGILRTTRKQHKERVYLYLKLFVVMGITWICEVISWQEGTCEYWIFTDIINSLQGVMIFCIFMWSKKVFQKVKAKSVPLFVCVKSFFRTSSSDVVGVTRANSSSQRTIQTSDEVSLRRLSNSLPAQSK</sequence>
<keyword evidence="5 8" id="KW-1133">Transmembrane helix</keyword>
<evidence type="ECO:0000256" key="8">
    <source>
        <dbReference type="SAM" id="Phobius"/>
    </source>
</evidence>
<keyword evidence="7 8" id="KW-0472">Membrane</keyword>
<keyword evidence="12" id="KW-1185">Reference proteome</keyword>
<feature type="transmembrane region" description="Helical" evidence="8">
    <location>
        <begin position="513"/>
        <end position="534"/>
    </location>
</feature>
<comment type="caution">
    <text evidence="11">The sequence shown here is derived from an EMBL/GenBank/DDBJ whole genome shotgun (WGS) entry which is preliminary data.</text>
</comment>
<feature type="transmembrane region" description="Helical" evidence="8">
    <location>
        <begin position="429"/>
        <end position="452"/>
    </location>
</feature>
<evidence type="ECO:0000256" key="2">
    <source>
        <dbReference type="ARBA" id="ARBA00008979"/>
    </source>
</evidence>
<evidence type="ECO:0000313" key="11">
    <source>
        <dbReference type="EMBL" id="KAB7503127.1"/>
    </source>
</evidence>
<keyword evidence="4 9" id="KW-0732">Signal</keyword>
<comment type="subcellular location">
    <subcellularLocation>
        <location evidence="1">Membrane</location>
        <topology evidence="1">Multi-pass membrane protein</topology>
    </subcellularLocation>
</comment>
<organism evidence="11 12">
    <name type="scientific">Armadillidium nasatum</name>
    <dbReference type="NCBI Taxonomy" id="96803"/>
    <lineage>
        <taxon>Eukaryota</taxon>
        <taxon>Metazoa</taxon>
        <taxon>Ecdysozoa</taxon>
        <taxon>Arthropoda</taxon>
        <taxon>Crustacea</taxon>
        <taxon>Multicrustacea</taxon>
        <taxon>Malacostraca</taxon>
        <taxon>Eumalacostraca</taxon>
        <taxon>Peracarida</taxon>
        <taxon>Isopoda</taxon>
        <taxon>Oniscidea</taxon>
        <taxon>Crinocheta</taxon>
        <taxon>Armadillidiidae</taxon>
        <taxon>Armadillidium</taxon>
    </lineage>
</organism>
<name>A0A5N5TA46_9CRUS</name>
<evidence type="ECO:0000256" key="6">
    <source>
        <dbReference type="ARBA" id="ARBA00023040"/>
    </source>
</evidence>
<evidence type="ECO:0000259" key="10">
    <source>
        <dbReference type="PROSITE" id="PS50261"/>
    </source>
</evidence>
<keyword evidence="6" id="KW-0297">G-protein coupled receptor</keyword>
<dbReference type="Proteomes" id="UP000326759">
    <property type="component" value="Unassembled WGS sequence"/>
</dbReference>